<protein>
    <recommendedName>
        <fullName evidence="20">Thiamine-phosphate synthase</fullName>
    </recommendedName>
</protein>
<evidence type="ECO:0000256" key="6">
    <source>
        <dbReference type="ARBA" id="ARBA00022723"/>
    </source>
</evidence>
<dbReference type="InterPro" id="IPR000417">
    <property type="entry name" value="Hyethyz_kinase"/>
</dbReference>
<dbReference type="HAMAP" id="MF_00228">
    <property type="entry name" value="Thz_kinase"/>
    <property type="match status" value="1"/>
</dbReference>
<dbReference type="GO" id="GO:0004417">
    <property type="term" value="F:hydroxyethylthiazole kinase activity"/>
    <property type="evidence" value="ECO:0007669"/>
    <property type="project" value="UniProtKB-EC"/>
</dbReference>
<evidence type="ECO:0000256" key="1">
    <source>
        <dbReference type="ARBA" id="ARBA00001771"/>
    </source>
</evidence>
<dbReference type="AlphaFoldDB" id="A0A7J6Q3B4"/>
<dbReference type="CDD" id="cd01170">
    <property type="entry name" value="THZ_kinase"/>
    <property type="match status" value="1"/>
</dbReference>
<dbReference type="InterPro" id="IPR029056">
    <property type="entry name" value="Ribokinase-like"/>
</dbReference>
<gene>
    <name evidence="18" type="ORF">FOZ63_014351</name>
</gene>
<dbReference type="NCBIfam" id="TIGR00693">
    <property type="entry name" value="thiE"/>
    <property type="match status" value="1"/>
</dbReference>
<evidence type="ECO:0008006" key="20">
    <source>
        <dbReference type="Google" id="ProtNLM"/>
    </source>
</evidence>
<dbReference type="PRINTS" id="PR01099">
    <property type="entry name" value="HYETHTZKNASE"/>
</dbReference>
<dbReference type="Proteomes" id="UP000553632">
    <property type="component" value="Unassembled WGS sequence"/>
</dbReference>
<dbReference type="UniPathway" id="UPA00060">
    <property type="reaction ID" value="UER00139"/>
</dbReference>
<sequence length="656" mass="69422">MVVDPVLVATSGDDLVAQKNAEDVLATYKEHIFPRATIITPNLPEAQRLLGRKEITGVYEARAAAQALAQYGSKFVLVKGGHDESDPDTCRDVLYDREKDHFYEFTNKRIATTNTHGTGCTLASAISGFMARGYSVPQAVENAIGYLHQHCPESRTSYLFIGMSSELYKVYACTNGKFSLELPRMVASAIAGGATCVQLRLKDVSTGDYIKLAKETKKAMPSHVPLIIDDRVDVCLASGADGVHVGDSDMPVKDARSIIGPDKILGVSTYGRREDAIAAIQDGADYIATGAVYPTVTKPGAVAKGLDQIDVLKEALKATGKTLPIVAIGGISPVTATDCVQRGADGVCAVSQIFDSWEGPESRARKFLKSYCSGMEIRSKLSTHGRYDGGRVAGLWTKLAQVAPLTQCITNYVSMNFMANALLAAGASPAMAHAKEEAPQFLEMAGALNVNIGTLSSNWVDSMRACAKKATETGKPWVLDPVAAGATTFRTGVATELLSYKPTILRGNGGEILALAGETGAVKGVDSTVGSDAALEAAKHLARKFGSIVCISGATDFITDGNRVIEVCHDVPMLPSITATGCTLSALMTSFCAVAEDPIDAAVAACAGWSLAAQEASVRAEGPGSLAVELLNTLPKLRDPAWPAWSRLVIFEHNRQ</sequence>
<organism evidence="18 19">
    <name type="scientific">Perkinsus olseni</name>
    <name type="common">Perkinsus atlanticus</name>
    <dbReference type="NCBI Taxonomy" id="32597"/>
    <lineage>
        <taxon>Eukaryota</taxon>
        <taxon>Sar</taxon>
        <taxon>Alveolata</taxon>
        <taxon>Perkinsozoa</taxon>
        <taxon>Perkinsea</taxon>
        <taxon>Perkinsida</taxon>
        <taxon>Perkinsidae</taxon>
        <taxon>Perkinsus</taxon>
    </lineage>
</organism>
<dbReference type="InterPro" id="IPR004399">
    <property type="entry name" value="HMP/HMP-P_kinase_dom"/>
</dbReference>
<evidence type="ECO:0000256" key="14">
    <source>
        <dbReference type="ARBA" id="ARBA00047851"/>
    </source>
</evidence>
<name>A0A7J6Q3B4_PEROL</name>
<dbReference type="GO" id="GO:0008972">
    <property type="term" value="F:phosphomethylpyrimidine kinase activity"/>
    <property type="evidence" value="ECO:0007669"/>
    <property type="project" value="InterPro"/>
</dbReference>
<dbReference type="Pfam" id="PF02581">
    <property type="entry name" value="TMP-TENI"/>
    <property type="match status" value="1"/>
</dbReference>
<evidence type="ECO:0000256" key="12">
    <source>
        <dbReference type="ARBA" id="ARBA00023268"/>
    </source>
</evidence>
<keyword evidence="5" id="KW-0808">Transferase</keyword>
<dbReference type="GO" id="GO:0009228">
    <property type="term" value="P:thiamine biosynthetic process"/>
    <property type="evidence" value="ECO:0007669"/>
    <property type="project" value="UniProtKB-KW"/>
</dbReference>
<keyword evidence="11" id="KW-0784">Thiamine biosynthesis</keyword>
<evidence type="ECO:0000256" key="15">
    <source>
        <dbReference type="ARBA" id="ARBA00047883"/>
    </source>
</evidence>
<dbReference type="InterPro" id="IPR036206">
    <property type="entry name" value="ThiamineP_synth_sf"/>
</dbReference>
<evidence type="ECO:0000256" key="9">
    <source>
        <dbReference type="ARBA" id="ARBA00022840"/>
    </source>
</evidence>
<comment type="pathway">
    <text evidence="3">Cofactor biosynthesis; thiamine diphosphate biosynthesis; 4-methyl-5-(2-phosphoethyl)-thiazole from 5-(2-hydroxyethyl)-4-methylthiazole: step 1/1.</text>
</comment>
<evidence type="ECO:0000256" key="5">
    <source>
        <dbReference type="ARBA" id="ARBA00022679"/>
    </source>
</evidence>
<keyword evidence="6" id="KW-0479">Metal-binding</keyword>
<evidence type="ECO:0000256" key="2">
    <source>
        <dbReference type="ARBA" id="ARBA00001946"/>
    </source>
</evidence>
<dbReference type="GO" id="GO:0005829">
    <property type="term" value="C:cytosol"/>
    <property type="evidence" value="ECO:0007669"/>
    <property type="project" value="TreeGrafter"/>
</dbReference>
<dbReference type="GO" id="GO:0005524">
    <property type="term" value="F:ATP binding"/>
    <property type="evidence" value="ECO:0007669"/>
    <property type="project" value="UniProtKB-KW"/>
</dbReference>
<dbReference type="NCBIfam" id="TIGR00694">
    <property type="entry name" value="thiM"/>
    <property type="match status" value="1"/>
</dbReference>
<keyword evidence="9" id="KW-0067">ATP-binding</keyword>
<evidence type="ECO:0000313" key="18">
    <source>
        <dbReference type="EMBL" id="KAF4702451.1"/>
    </source>
</evidence>
<keyword evidence="7" id="KW-0547">Nucleotide-binding</keyword>
<keyword evidence="10" id="KW-0460">Magnesium</keyword>
<dbReference type="Pfam" id="PF08543">
    <property type="entry name" value="Phos_pyr_kin"/>
    <property type="match status" value="1"/>
</dbReference>
<reference evidence="18 19" key="1">
    <citation type="submission" date="2020-04" db="EMBL/GenBank/DDBJ databases">
        <title>Perkinsus olseni comparative genomics.</title>
        <authorList>
            <person name="Bogema D.R."/>
        </authorList>
    </citation>
    <scope>NUCLEOTIDE SEQUENCE [LARGE SCALE GENOMIC DNA]</scope>
    <source>
        <strain evidence="18 19">ATCC PRA-207</strain>
    </source>
</reference>
<keyword evidence="8" id="KW-0418">Kinase</keyword>
<dbReference type="OMA" id="GQTDMPI"/>
<comment type="pathway">
    <text evidence="4">Cofactor biosynthesis; thiamine diphosphate biosynthesis; thiamine phosphate from 4-amino-2-methyl-5-diphosphomethylpyrimidine and 4-methyl-5-(2-phosphoethyl)-thiazole: step 1/1.</text>
</comment>
<dbReference type="GO" id="GO:0009229">
    <property type="term" value="P:thiamine diphosphate biosynthetic process"/>
    <property type="evidence" value="ECO:0007669"/>
    <property type="project" value="UniProtKB-UniPathway"/>
</dbReference>
<dbReference type="CDD" id="cd01169">
    <property type="entry name" value="HMPP_kinase"/>
    <property type="match status" value="1"/>
</dbReference>
<dbReference type="NCBIfam" id="NF006830">
    <property type="entry name" value="PRK09355.1"/>
    <property type="match status" value="1"/>
</dbReference>
<dbReference type="HAMAP" id="MF_00097">
    <property type="entry name" value="TMP_synthase"/>
    <property type="match status" value="1"/>
</dbReference>
<evidence type="ECO:0000256" key="10">
    <source>
        <dbReference type="ARBA" id="ARBA00022842"/>
    </source>
</evidence>
<dbReference type="GO" id="GO:0000287">
    <property type="term" value="F:magnesium ion binding"/>
    <property type="evidence" value="ECO:0007669"/>
    <property type="project" value="InterPro"/>
</dbReference>
<proteinExistence type="inferred from homology"/>
<comment type="catalytic activity">
    <reaction evidence="1">
        <text>5-(2-hydroxyethyl)-4-methylthiazole + ATP = 4-methyl-5-(2-phosphooxyethyl)-thiazole + ADP + H(+)</text>
        <dbReference type="Rhea" id="RHEA:24212"/>
        <dbReference type="ChEBI" id="CHEBI:15378"/>
        <dbReference type="ChEBI" id="CHEBI:17957"/>
        <dbReference type="ChEBI" id="CHEBI:30616"/>
        <dbReference type="ChEBI" id="CHEBI:58296"/>
        <dbReference type="ChEBI" id="CHEBI:456216"/>
        <dbReference type="EC" id="2.7.1.50"/>
    </reaction>
</comment>
<dbReference type="Pfam" id="PF02110">
    <property type="entry name" value="HK"/>
    <property type="match status" value="1"/>
</dbReference>
<dbReference type="GO" id="GO:0004789">
    <property type="term" value="F:thiamine-phosphate diphosphorylase activity"/>
    <property type="evidence" value="ECO:0007669"/>
    <property type="project" value="UniProtKB-EC"/>
</dbReference>
<comment type="catalytic activity">
    <reaction evidence="14">
        <text>2-(2-carboxy-4-methylthiazol-5-yl)ethyl phosphate + 4-amino-2-methyl-5-(diphosphooxymethyl)pyrimidine + 2 H(+) = thiamine phosphate + CO2 + diphosphate</text>
        <dbReference type="Rhea" id="RHEA:47848"/>
        <dbReference type="ChEBI" id="CHEBI:15378"/>
        <dbReference type="ChEBI" id="CHEBI:16526"/>
        <dbReference type="ChEBI" id="CHEBI:33019"/>
        <dbReference type="ChEBI" id="CHEBI:37575"/>
        <dbReference type="ChEBI" id="CHEBI:57841"/>
        <dbReference type="ChEBI" id="CHEBI:62890"/>
        <dbReference type="EC" id="2.5.1.3"/>
    </reaction>
</comment>
<keyword evidence="12" id="KW-0511">Multifunctional enzyme</keyword>
<keyword evidence="19" id="KW-1185">Reference proteome</keyword>
<evidence type="ECO:0000259" key="16">
    <source>
        <dbReference type="Pfam" id="PF02581"/>
    </source>
</evidence>
<evidence type="ECO:0000256" key="4">
    <source>
        <dbReference type="ARBA" id="ARBA00005165"/>
    </source>
</evidence>
<evidence type="ECO:0000256" key="7">
    <source>
        <dbReference type="ARBA" id="ARBA00022741"/>
    </source>
</evidence>
<dbReference type="InterPro" id="IPR013749">
    <property type="entry name" value="PM/HMP-P_kinase-1"/>
</dbReference>
<dbReference type="PANTHER" id="PTHR20858:SF17">
    <property type="entry name" value="HYDROXYMETHYLPYRIMIDINE_PHOSPHOMETHYLPYRIMIDINE KINASE THI20-RELATED"/>
    <property type="match status" value="1"/>
</dbReference>
<dbReference type="SUPFAM" id="SSF51391">
    <property type="entry name" value="Thiamin phosphate synthase"/>
    <property type="match status" value="1"/>
</dbReference>
<comment type="caution">
    <text evidence="18">The sequence shown here is derived from an EMBL/GenBank/DDBJ whole genome shotgun (WGS) entry which is preliminary data.</text>
</comment>
<evidence type="ECO:0000313" key="19">
    <source>
        <dbReference type="Proteomes" id="UP000553632"/>
    </source>
</evidence>
<dbReference type="PANTHER" id="PTHR20858">
    <property type="entry name" value="PHOSPHOMETHYLPYRIMIDINE KINASE"/>
    <property type="match status" value="1"/>
</dbReference>
<comment type="catalytic activity">
    <reaction evidence="13">
        <text>4-methyl-5-(2-phosphooxyethyl)-thiazole + 4-amino-2-methyl-5-(diphosphooxymethyl)pyrimidine + H(+) = thiamine phosphate + diphosphate</text>
        <dbReference type="Rhea" id="RHEA:22328"/>
        <dbReference type="ChEBI" id="CHEBI:15378"/>
        <dbReference type="ChEBI" id="CHEBI:33019"/>
        <dbReference type="ChEBI" id="CHEBI:37575"/>
        <dbReference type="ChEBI" id="CHEBI:57841"/>
        <dbReference type="ChEBI" id="CHEBI:58296"/>
        <dbReference type="EC" id="2.5.1.3"/>
    </reaction>
</comment>
<evidence type="ECO:0000256" key="3">
    <source>
        <dbReference type="ARBA" id="ARBA00004868"/>
    </source>
</evidence>
<dbReference type="Gene3D" id="3.20.20.70">
    <property type="entry name" value="Aldolase class I"/>
    <property type="match status" value="1"/>
</dbReference>
<accession>A0A7J6Q3B4</accession>
<evidence type="ECO:0000259" key="17">
    <source>
        <dbReference type="Pfam" id="PF08543"/>
    </source>
</evidence>
<dbReference type="SUPFAM" id="SSF53613">
    <property type="entry name" value="Ribokinase-like"/>
    <property type="match status" value="2"/>
</dbReference>
<dbReference type="InterPro" id="IPR022998">
    <property type="entry name" value="ThiamineP_synth_TenI"/>
</dbReference>
<dbReference type="CDD" id="cd00564">
    <property type="entry name" value="TMP_TenI"/>
    <property type="match status" value="1"/>
</dbReference>
<evidence type="ECO:0000256" key="13">
    <source>
        <dbReference type="ARBA" id="ARBA00047334"/>
    </source>
</evidence>
<dbReference type="EMBL" id="JABANO010036055">
    <property type="protein sequence ID" value="KAF4702451.1"/>
    <property type="molecule type" value="Genomic_DNA"/>
</dbReference>
<feature type="domain" description="Thiamine phosphate synthase/TenI" evidence="16">
    <location>
        <begin position="171"/>
        <end position="353"/>
    </location>
</feature>
<comment type="cofactor">
    <cofactor evidence="2">
        <name>Mg(2+)</name>
        <dbReference type="ChEBI" id="CHEBI:18420"/>
    </cofactor>
</comment>
<evidence type="ECO:0000256" key="8">
    <source>
        <dbReference type="ARBA" id="ARBA00022777"/>
    </source>
</evidence>
<comment type="catalytic activity">
    <reaction evidence="15">
        <text>2-[(2R,5Z)-2-carboxy-4-methylthiazol-5(2H)-ylidene]ethyl phosphate + 4-amino-2-methyl-5-(diphosphooxymethyl)pyrimidine + 2 H(+) = thiamine phosphate + CO2 + diphosphate</text>
        <dbReference type="Rhea" id="RHEA:47844"/>
        <dbReference type="ChEBI" id="CHEBI:15378"/>
        <dbReference type="ChEBI" id="CHEBI:16526"/>
        <dbReference type="ChEBI" id="CHEBI:33019"/>
        <dbReference type="ChEBI" id="CHEBI:37575"/>
        <dbReference type="ChEBI" id="CHEBI:57841"/>
        <dbReference type="ChEBI" id="CHEBI:62899"/>
        <dbReference type="EC" id="2.5.1.3"/>
    </reaction>
</comment>
<evidence type="ECO:0000256" key="11">
    <source>
        <dbReference type="ARBA" id="ARBA00022977"/>
    </source>
</evidence>
<feature type="domain" description="Pyridoxamine kinase/Phosphomethylpyrimidine kinase" evidence="17">
    <location>
        <begin position="1"/>
        <end position="150"/>
    </location>
</feature>
<dbReference type="InterPro" id="IPR013785">
    <property type="entry name" value="Aldolase_TIM"/>
</dbReference>
<dbReference type="GO" id="GO:0008902">
    <property type="term" value="F:hydroxymethylpyrimidine kinase activity"/>
    <property type="evidence" value="ECO:0007669"/>
    <property type="project" value="TreeGrafter"/>
</dbReference>
<dbReference type="InterPro" id="IPR034291">
    <property type="entry name" value="TMP_synthase"/>
</dbReference>
<dbReference type="Gene3D" id="3.40.1190.20">
    <property type="match status" value="2"/>
</dbReference>